<dbReference type="CDD" id="cd00378">
    <property type="entry name" value="SHMT"/>
    <property type="match status" value="1"/>
</dbReference>
<feature type="domain" description="Serine hydroxymethyltransferase-like" evidence="5">
    <location>
        <begin position="7"/>
        <end position="380"/>
    </location>
</feature>
<keyword evidence="7" id="KW-1185">Reference proteome</keyword>
<evidence type="ECO:0000259" key="5">
    <source>
        <dbReference type="Pfam" id="PF00464"/>
    </source>
</evidence>
<keyword evidence="4" id="KW-0963">Cytoplasm</keyword>
<accession>A0ABP6LIQ2</accession>
<comment type="cofactor">
    <cofactor evidence="1 4">
        <name>pyridoxal 5'-phosphate</name>
        <dbReference type="ChEBI" id="CHEBI:597326"/>
    </cofactor>
</comment>
<evidence type="ECO:0000256" key="2">
    <source>
        <dbReference type="ARBA" id="ARBA00006376"/>
    </source>
</evidence>
<protein>
    <recommendedName>
        <fullName evidence="4">Probable serine hydroxymethyltransferase</fullName>
        <shortName evidence="4">SHMT</shortName>
        <shortName evidence="4">Serine methylase</shortName>
        <ecNumber evidence="4">2.1.2.1</ecNumber>
    </recommendedName>
</protein>
<gene>
    <name evidence="4" type="primary">glyA</name>
    <name evidence="6" type="ORF">GCM10010528_24010</name>
</gene>
<dbReference type="EC" id="2.1.2.1" evidence="4"/>
<dbReference type="PANTHER" id="PTHR11680:SF35">
    <property type="entry name" value="SERINE HYDROXYMETHYLTRANSFERASE 1"/>
    <property type="match status" value="1"/>
</dbReference>
<comment type="subunit">
    <text evidence="4">Homodimer.</text>
</comment>
<dbReference type="InterPro" id="IPR039429">
    <property type="entry name" value="SHMT-like_dom"/>
</dbReference>
<dbReference type="InterPro" id="IPR015422">
    <property type="entry name" value="PyrdxlP-dep_Trfase_small"/>
</dbReference>
<dbReference type="InterPro" id="IPR049943">
    <property type="entry name" value="Ser_HO-MeTrfase-like"/>
</dbReference>
<comment type="function">
    <text evidence="4">Catalyzes the reversible interconversion of serine and glycine with tetrahydrofolate (THF) serving as the one-carbon carrier. This reaction serves as the major source of one-carbon groups required for the biosynthesis of purines, thymidylate, methionine, and other important biomolecules.</text>
</comment>
<feature type="binding site" evidence="4">
    <location>
        <position position="119"/>
    </location>
    <ligand>
        <name>(6S)-5,6,7,8-tetrahydrofolate</name>
        <dbReference type="ChEBI" id="CHEBI:57453"/>
    </ligand>
</feature>
<keyword evidence="3 4" id="KW-0663">Pyridoxal phosphate</keyword>
<comment type="catalytic activity">
    <reaction evidence="4">
        <text>(6R)-5,10-methylene-5,6,7,8-tetrahydrofolate + glycine + H2O = (6S)-5,6,7,8-tetrahydrofolate + L-serine</text>
        <dbReference type="Rhea" id="RHEA:15481"/>
        <dbReference type="ChEBI" id="CHEBI:15377"/>
        <dbReference type="ChEBI" id="CHEBI:15636"/>
        <dbReference type="ChEBI" id="CHEBI:33384"/>
        <dbReference type="ChEBI" id="CHEBI:57305"/>
        <dbReference type="ChEBI" id="CHEBI:57453"/>
        <dbReference type="EC" id="2.1.2.1"/>
    </reaction>
</comment>
<comment type="subcellular location">
    <subcellularLocation>
        <location evidence="4">Cytoplasm</location>
    </subcellularLocation>
</comment>
<comment type="caution">
    <text evidence="4">Lacks conserved residue(s) required for the propagation of feature annotation.</text>
</comment>
<dbReference type="Pfam" id="PF00464">
    <property type="entry name" value="SHMT"/>
    <property type="match status" value="1"/>
</dbReference>
<dbReference type="EMBL" id="BAAAVS010000050">
    <property type="protein sequence ID" value="GAA3043675.1"/>
    <property type="molecule type" value="Genomic_DNA"/>
</dbReference>
<dbReference type="Gene3D" id="3.90.1150.10">
    <property type="entry name" value="Aspartate Aminotransferase, domain 1"/>
    <property type="match status" value="1"/>
</dbReference>
<dbReference type="SUPFAM" id="SSF53383">
    <property type="entry name" value="PLP-dependent transferases"/>
    <property type="match status" value="1"/>
</dbReference>
<feature type="binding site" evidence="4">
    <location>
        <position position="243"/>
    </location>
    <ligand>
        <name>(6S)-5,6,7,8-tetrahydrofolate</name>
        <dbReference type="ChEBI" id="CHEBI:57453"/>
    </ligand>
</feature>
<sequence length="391" mass="40517">MSTDDVRSVDPRVADLIGAEEGRRADTVSLVASEVVSTPAVRAALASEFGDKYAEGYPGRRYQGGCEVADELEELATARARDLFGAQYANVAPLSGSAASQAVYAAFAQPGDAVLALSLRHGGHQTHGSRANFSGRWFTPVSYQVEMAGERIDYDLLRESAMFHKPRILVAGGSGYSRHIDFAAMRSIADEVGCVLWIDAAHIAGLSIAGIGPSPTDFADVVTVSTQKIMRGPRGGVILARAEHADALSRAVYPFLQGGPNMAAIAAKAVAFAESSTPAYREYAQQVVANASALAARLVEGGMRVVSGGTDNHLAVVDVTRSGLSGRAAADALAAAGIVVDKAVLPFDPAPVAQGSAIRVGTPTVTANGLGVDDMVVLADRILDVLAGAKQ</sequence>
<dbReference type="NCBIfam" id="NF000586">
    <property type="entry name" value="PRK00011.1"/>
    <property type="match status" value="1"/>
</dbReference>
<dbReference type="RefSeq" id="WP_290706095.1">
    <property type="nucleotide sequence ID" value="NZ_BAAAVS010000050.1"/>
</dbReference>
<name>A0ABP6LIQ2_9ACTN</name>
<evidence type="ECO:0000313" key="6">
    <source>
        <dbReference type="EMBL" id="GAA3043675.1"/>
    </source>
</evidence>
<evidence type="ECO:0000256" key="1">
    <source>
        <dbReference type="ARBA" id="ARBA00001933"/>
    </source>
</evidence>
<proteinExistence type="inferred from homology"/>
<comment type="similarity">
    <text evidence="2 4">Belongs to the SHMT family.</text>
</comment>
<evidence type="ECO:0000256" key="4">
    <source>
        <dbReference type="HAMAP-Rule" id="MF_00051"/>
    </source>
</evidence>
<organism evidence="6 7">
    <name type="scientific">Gordonia defluvii</name>
    <dbReference type="NCBI Taxonomy" id="283718"/>
    <lineage>
        <taxon>Bacteria</taxon>
        <taxon>Bacillati</taxon>
        <taxon>Actinomycetota</taxon>
        <taxon>Actinomycetes</taxon>
        <taxon>Mycobacteriales</taxon>
        <taxon>Gordoniaceae</taxon>
        <taxon>Gordonia</taxon>
    </lineage>
</organism>
<dbReference type="InterPro" id="IPR015424">
    <property type="entry name" value="PyrdxlP-dep_Trfase"/>
</dbReference>
<evidence type="ECO:0000313" key="7">
    <source>
        <dbReference type="Proteomes" id="UP001501035"/>
    </source>
</evidence>
<keyword evidence="4" id="KW-0554">One-carbon metabolism</keyword>
<dbReference type="Gene3D" id="3.40.640.10">
    <property type="entry name" value="Type I PLP-dependent aspartate aminotransferase-like (Major domain)"/>
    <property type="match status" value="1"/>
</dbReference>
<keyword evidence="4" id="KW-0808">Transferase</keyword>
<dbReference type="InterPro" id="IPR001085">
    <property type="entry name" value="Ser_HO-MeTrfase"/>
</dbReference>
<dbReference type="HAMAP" id="MF_00051">
    <property type="entry name" value="SHMT"/>
    <property type="match status" value="1"/>
</dbReference>
<dbReference type="PIRSF" id="PIRSF000412">
    <property type="entry name" value="SHMT"/>
    <property type="match status" value="1"/>
</dbReference>
<comment type="caution">
    <text evidence="6">The sequence shown here is derived from an EMBL/GenBank/DDBJ whole genome shotgun (WGS) entry which is preliminary data.</text>
</comment>
<comment type="pathway">
    <text evidence="4">One-carbon metabolism; tetrahydrofolate interconversion.</text>
</comment>
<dbReference type="Proteomes" id="UP001501035">
    <property type="component" value="Unassembled WGS sequence"/>
</dbReference>
<feature type="modified residue" description="N6-(pyridoxal phosphate)lysine" evidence="4">
    <location>
        <position position="228"/>
    </location>
</feature>
<reference evidence="7" key="1">
    <citation type="journal article" date="2019" name="Int. J. Syst. Evol. Microbiol.">
        <title>The Global Catalogue of Microorganisms (GCM) 10K type strain sequencing project: providing services to taxonomists for standard genome sequencing and annotation.</title>
        <authorList>
            <consortium name="The Broad Institute Genomics Platform"/>
            <consortium name="The Broad Institute Genome Sequencing Center for Infectious Disease"/>
            <person name="Wu L."/>
            <person name="Ma J."/>
        </authorList>
    </citation>
    <scope>NUCLEOTIDE SEQUENCE [LARGE SCALE GENOMIC DNA]</scope>
    <source>
        <strain evidence="7">JCM 14234</strain>
    </source>
</reference>
<evidence type="ECO:0000256" key="3">
    <source>
        <dbReference type="ARBA" id="ARBA00022898"/>
    </source>
</evidence>
<dbReference type="InterPro" id="IPR015421">
    <property type="entry name" value="PyrdxlP-dep_Trfase_major"/>
</dbReference>
<dbReference type="PANTHER" id="PTHR11680">
    <property type="entry name" value="SERINE HYDROXYMETHYLTRANSFERASE"/>
    <property type="match status" value="1"/>
</dbReference>